<dbReference type="InterPro" id="IPR033116">
    <property type="entry name" value="TRYPSIN_SER"/>
</dbReference>
<evidence type="ECO:0000256" key="1">
    <source>
        <dbReference type="ARBA" id="ARBA00023157"/>
    </source>
</evidence>
<sequence>MNTDLLLFSIINVLLLLINTINCQRGENTRIIGGALADPKEWLWMAALILKSAKKPYCGGALISNKHILTAAHCLRELTPDDVTVRLGAYDFGKSADPEAQDFSVDYFKIHSKYNRITNENDLAIIKLMSETQFTDSIKPICLPQKNRDYAGQLGIVTGWGHTSFKGSGSDQLRQVSLPVWNNTSCDAAFSADITELMLCAGNRKGGKDSCQGDSGGPLMLQGPNKRWMIIGVVSWGIKCGEPGYPGVYTRVSEFVDWIKTHSKD</sequence>
<evidence type="ECO:0000256" key="3">
    <source>
        <dbReference type="SAM" id="SignalP"/>
    </source>
</evidence>
<keyword evidence="1" id="KW-1015">Disulfide bond</keyword>
<keyword evidence="6" id="KW-1185">Reference proteome</keyword>
<dbReference type="InterPro" id="IPR001254">
    <property type="entry name" value="Trypsin_dom"/>
</dbReference>
<dbReference type="InterPro" id="IPR018114">
    <property type="entry name" value="TRYPSIN_HIS"/>
</dbReference>
<gene>
    <name evidence="5" type="ORF">CSSPJE1EN1_LOCUS28171</name>
</gene>
<dbReference type="Gene3D" id="2.40.10.10">
    <property type="entry name" value="Trypsin-like serine proteases"/>
    <property type="match status" value="1"/>
</dbReference>
<comment type="caution">
    <text evidence="5">The sequence shown here is derived from an EMBL/GenBank/DDBJ whole genome shotgun (WGS) entry which is preliminary data.</text>
</comment>
<evidence type="ECO:0000256" key="2">
    <source>
        <dbReference type="RuleBase" id="RU363034"/>
    </source>
</evidence>
<organism evidence="5 6">
    <name type="scientific">Sphagnum jensenii</name>
    <dbReference type="NCBI Taxonomy" id="128206"/>
    <lineage>
        <taxon>Eukaryota</taxon>
        <taxon>Viridiplantae</taxon>
        <taxon>Streptophyta</taxon>
        <taxon>Embryophyta</taxon>
        <taxon>Bryophyta</taxon>
        <taxon>Sphagnophytina</taxon>
        <taxon>Sphagnopsida</taxon>
        <taxon>Sphagnales</taxon>
        <taxon>Sphagnaceae</taxon>
        <taxon>Sphagnum</taxon>
    </lineage>
</organism>
<dbReference type="Proteomes" id="UP001497444">
    <property type="component" value="Unassembled WGS sequence"/>
</dbReference>
<name>A0ABP0VG16_9BRYO</name>
<accession>A0ABP0VG16</accession>
<dbReference type="PANTHER" id="PTHR24252:SF7">
    <property type="entry name" value="HYALIN"/>
    <property type="match status" value="1"/>
</dbReference>
<dbReference type="PROSITE" id="PS50240">
    <property type="entry name" value="TRYPSIN_DOM"/>
    <property type="match status" value="1"/>
</dbReference>
<evidence type="ECO:0000313" key="5">
    <source>
        <dbReference type="EMBL" id="CAK9252793.1"/>
    </source>
</evidence>
<proteinExistence type="predicted"/>
<feature type="signal peptide" evidence="3">
    <location>
        <begin position="1"/>
        <end position="23"/>
    </location>
</feature>
<keyword evidence="2" id="KW-0720">Serine protease</keyword>
<reference evidence="5" key="1">
    <citation type="submission" date="2024-02" db="EMBL/GenBank/DDBJ databases">
        <authorList>
            <consortium name="ELIXIR-Norway"/>
            <consortium name="Elixir Norway"/>
        </authorList>
    </citation>
    <scope>NUCLEOTIDE SEQUENCE</scope>
</reference>
<dbReference type="SUPFAM" id="SSF50494">
    <property type="entry name" value="Trypsin-like serine proteases"/>
    <property type="match status" value="1"/>
</dbReference>
<dbReference type="PROSITE" id="PS00134">
    <property type="entry name" value="TRYPSIN_HIS"/>
    <property type="match status" value="1"/>
</dbReference>
<dbReference type="EMBL" id="CAXAQS010000705">
    <property type="protein sequence ID" value="CAK9252793.1"/>
    <property type="molecule type" value="Genomic_DNA"/>
</dbReference>
<evidence type="ECO:0000313" key="6">
    <source>
        <dbReference type="Proteomes" id="UP001497444"/>
    </source>
</evidence>
<dbReference type="InterPro" id="IPR009003">
    <property type="entry name" value="Peptidase_S1_PA"/>
</dbReference>
<feature type="domain" description="Peptidase S1" evidence="4">
    <location>
        <begin position="31"/>
        <end position="264"/>
    </location>
</feature>
<keyword evidence="2" id="KW-0378">Hydrolase</keyword>
<feature type="chain" id="PRO_5047245878" description="Peptidase S1 domain-containing protein" evidence="3">
    <location>
        <begin position="24"/>
        <end position="265"/>
    </location>
</feature>
<dbReference type="PANTHER" id="PTHR24252">
    <property type="entry name" value="ACROSIN-RELATED"/>
    <property type="match status" value="1"/>
</dbReference>
<keyword evidence="3" id="KW-0732">Signal</keyword>
<protein>
    <recommendedName>
        <fullName evidence="4">Peptidase S1 domain-containing protein</fullName>
    </recommendedName>
</protein>
<dbReference type="PRINTS" id="PR00722">
    <property type="entry name" value="CHYMOTRYPSIN"/>
</dbReference>
<keyword evidence="2" id="KW-0645">Protease</keyword>
<dbReference type="InterPro" id="IPR001314">
    <property type="entry name" value="Peptidase_S1A"/>
</dbReference>
<dbReference type="SMART" id="SM00020">
    <property type="entry name" value="Tryp_SPc"/>
    <property type="match status" value="1"/>
</dbReference>
<dbReference type="CDD" id="cd00190">
    <property type="entry name" value="Tryp_SPc"/>
    <property type="match status" value="1"/>
</dbReference>
<dbReference type="InterPro" id="IPR043504">
    <property type="entry name" value="Peptidase_S1_PA_chymotrypsin"/>
</dbReference>
<dbReference type="PROSITE" id="PS00135">
    <property type="entry name" value="TRYPSIN_SER"/>
    <property type="match status" value="1"/>
</dbReference>
<dbReference type="Pfam" id="PF00089">
    <property type="entry name" value="Trypsin"/>
    <property type="match status" value="1"/>
</dbReference>
<evidence type="ECO:0000259" key="4">
    <source>
        <dbReference type="PROSITE" id="PS50240"/>
    </source>
</evidence>